<comment type="caution">
    <text evidence="2">The sequence shown here is derived from an EMBL/GenBank/DDBJ whole genome shotgun (WGS) entry which is preliminary data.</text>
</comment>
<evidence type="ECO:0000313" key="2">
    <source>
        <dbReference type="EMBL" id="KAG5460575.1"/>
    </source>
</evidence>
<organism evidence="2 3">
    <name type="scientific">Olpidium bornovanus</name>
    <dbReference type="NCBI Taxonomy" id="278681"/>
    <lineage>
        <taxon>Eukaryota</taxon>
        <taxon>Fungi</taxon>
        <taxon>Fungi incertae sedis</taxon>
        <taxon>Olpidiomycota</taxon>
        <taxon>Olpidiomycotina</taxon>
        <taxon>Olpidiomycetes</taxon>
        <taxon>Olpidiales</taxon>
        <taxon>Olpidiaceae</taxon>
        <taxon>Olpidium</taxon>
    </lineage>
</organism>
<evidence type="ECO:0000313" key="3">
    <source>
        <dbReference type="Proteomes" id="UP000673691"/>
    </source>
</evidence>
<keyword evidence="3" id="KW-1185">Reference proteome</keyword>
<sequence length="236" mass="25353">SIDALLRSEGRETRTLLTEPATDRRPDFVQVPVREVGTPRVSRREGDDQKHGPQHQELRGSARKADAAAEQTGRAGARLLAEREREPASTAPGNGDDADTSKIGLQSPGRSPSLSFLRDNKGIGFEMPDLGGTPVSFSLDNPFDLRLSLEGSQEGNESESDMNDVSMELSSCDGGIRTPVLNPRPLSSIEGELESPQLDDAMDETRPVGGIRAISDPLAQDHTDNISGLIDFGRPA</sequence>
<dbReference type="Proteomes" id="UP000673691">
    <property type="component" value="Unassembled WGS sequence"/>
</dbReference>
<feature type="compositionally biased region" description="Basic and acidic residues" evidence="1">
    <location>
        <begin position="42"/>
        <end position="67"/>
    </location>
</feature>
<feature type="non-terminal residue" evidence="2">
    <location>
        <position position="1"/>
    </location>
</feature>
<evidence type="ECO:0000256" key="1">
    <source>
        <dbReference type="SAM" id="MobiDB-lite"/>
    </source>
</evidence>
<proteinExistence type="predicted"/>
<gene>
    <name evidence="2" type="ORF">BJ554DRAFT_7362</name>
</gene>
<feature type="region of interest" description="Disordered" evidence="1">
    <location>
        <begin position="151"/>
        <end position="236"/>
    </location>
</feature>
<name>A0A8H7ZW92_9FUNG</name>
<feature type="region of interest" description="Disordered" evidence="1">
    <location>
        <begin position="1"/>
        <end position="133"/>
    </location>
</feature>
<feature type="non-terminal residue" evidence="2">
    <location>
        <position position="236"/>
    </location>
</feature>
<protein>
    <submittedName>
        <fullName evidence="2">Uncharacterized protein</fullName>
    </submittedName>
</protein>
<reference evidence="2 3" key="1">
    <citation type="journal article" name="Sci. Rep.">
        <title>Genome-scale phylogenetic analyses confirm Olpidium as the closest living zoosporic fungus to the non-flagellated, terrestrial fungi.</title>
        <authorList>
            <person name="Chang Y."/>
            <person name="Rochon D."/>
            <person name="Sekimoto S."/>
            <person name="Wang Y."/>
            <person name="Chovatia M."/>
            <person name="Sandor L."/>
            <person name="Salamov A."/>
            <person name="Grigoriev I.V."/>
            <person name="Stajich J.E."/>
            <person name="Spatafora J.W."/>
        </authorList>
    </citation>
    <scope>NUCLEOTIDE SEQUENCE [LARGE SCALE GENOMIC DNA]</scope>
    <source>
        <strain evidence="2">S191</strain>
    </source>
</reference>
<dbReference type="EMBL" id="JAEFCI010005025">
    <property type="protein sequence ID" value="KAG5460575.1"/>
    <property type="molecule type" value="Genomic_DNA"/>
</dbReference>
<dbReference type="AlphaFoldDB" id="A0A8H7ZW92"/>
<accession>A0A8H7ZW92</accession>
<feature type="compositionally biased region" description="Basic and acidic residues" evidence="1">
    <location>
        <begin position="1"/>
        <end position="14"/>
    </location>
</feature>